<dbReference type="Proteomes" id="UP001159363">
    <property type="component" value="Chromosome 6"/>
</dbReference>
<name>A0ABQ9H651_9NEOP</name>
<evidence type="ECO:0008006" key="3">
    <source>
        <dbReference type="Google" id="ProtNLM"/>
    </source>
</evidence>
<proteinExistence type="predicted"/>
<protein>
    <recommendedName>
        <fullName evidence="3">HTH psq-type domain-containing protein</fullName>
    </recommendedName>
</protein>
<keyword evidence="2" id="KW-1185">Reference proteome</keyword>
<sequence length="220" mass="24777">MEAVLAAVRECWETILNASKSYDVTYGTLHRHLKKRTAVKSLGWYQPVLTKVQDEPTSVANARGFNKPQANRFYNLYSDIVEKHKINATTLSNVNETVIATTTNRPPKILSSTGKKQTFFEQEINTFQKAHPGRIVNQLDLVRLVTPAFLKSASAKNAVHGFSSTGLWPLHRNIFREEDFAPVTVTDCPPPLDMPLSNQDRVASPPDTLKQFFEDQEACF</sequence>
<gene>
    <name evidence="1" type="ORF">PR048_020340</name>
</gene>
<evidence type="ECO:0000313" key="1">
    <source>
        <dbReference type="EMBL" id="KAJ8879732.1"/>
    </source>
</evidence>
<comment type="caution">
    <text evidence="1">The sequence shown here is derived from an EMBL/GenBank/DDBJ whole genome shotgun (WGS) entry which is preliminary data.</text>
</comment>
<reference evidence="1 2" key="1">
    <citation type="submission" date="2023-02" db="EMBL/GenBank/DDBJ databases">
        <title>LHISI_Scaffold_Assembly.</title>
        <authorList>
            <person name="Stuart O.P."/>
            <person name="Cleave R."/>
            <person name="Magrath M.J.L."/>
            <person name="Mikheyev A.S."/>
        </authorList>
    </citation>
    <scope>NUCLEOTIDE SEQUENCE [LARGE SCALE GENOMIC DNA]</scope>
    <source>
        <strain evidence="1">Daus_M_001</strain>
        <tissue evidence="1">Leg muscle</tissue>
    </source>
</reference>
<dbReference type="EMBL" id="JARBHB010000007">
    <property type="protein sequence ID" value="KAJ8879732.1"/>
    <property type="molecule type" value="Genomic_DNA"/>
</dbReference>
<organism evidence="1 2">
    <name type="scientific">Dryococelus australis</name>
    <dbReference type="NCBI Taxonomy" id="614101"/>
    <lineage>
        <taxon>Eukaryota</taxon>
        <taxon>Metazoa</taxon>
        <taxon>Ecdysozoa</taxon>
        <taxon>Arthropoda</taxon>
        <taxon>Hexapoda</taxon>
        <taxon>Insecta</taxon>
        <taxon>Pterygota</taxon>
        <taxon>Neoptera</taxon>
        <taxon>Polyneoptera</taxon>
        <taxon>Phasmatodea</taxon>
        <taxon>Verophasmatodea</taxon>
        <taxon>Anareolatae</taxon>
        <taxon>Phasmatidae</taxon>
        <taxon>Eurycanthinae</taxon>
        <taxon>Dryococelus</taxon>
    </lineage>
</organism>
<evidence type="ECO:0000313" key="2">
    <source>
        <dbReference type="Proteomes" id="UP001159363"/>
    </source>
</evidence>
<accession>A0ABQ9H651</accession>